<evidence type="ECO:0000256" key="1">
    <source>
        <dbReference type="SAM" id="MobiDB-lite"/>
    </source>
</evidence>
<dbReference type="AlphaFoldDB" id="A0A7J6KIY7"/>
<evidence type="ECO:0000313" key="2">
    <source>
        <dbReference type="EMBL" id="KAF4647088.1"/>
    </source>
</evidence>
<keyword evidence="3" id="KW-1185">Reference proteome</keyword>
<feature type="region of interest" description="Disordered" evidence="1">
    <location>
        <begin position="1"/>
        <end position="39"/>
    </location>
</feature>
<feature type="non-terminal residue" evidence="2">
    <location>
        <position position="141"/>
    </location>
</feature>
<proteinExistence type="predicted"/>
<dbReference type="Proteomes" id="UP000591131">
    <property type="component" value="Unassembled WGS sequence"/>
</dbReference>
<name>A0A7J6KIY7_PERCH</name>
<protein>
    <submittedName>
        <fullName evidence="2">Uncharacterized protein</fullName>
    </submittedName>
</protein>
<feature type="region of interest" description="Disordered" evidence="1">
    <location>
        <begin position="60"/>
        <end position="90"/>
    </location>
</feature>
<gene>
    <name evidence="2" type="ORF">FOL47_005093</name>
</gene>
<evidence type="ECO:0000313" key="3">
    <source>
        <dbReference type="Proteomes" id="UP000591131"/>
    </source>
</evidence>
<comment type="caution">
    <text evidence="2">The sequence shown here is derived from an EMBL/GenBank/DDBJ whole genome shotgun (WGS) entry which is preliminary data.</text>
</comment>
<feature type="non-terminal residue" evidence="2">
    <location>
        <position position="1"/>
    </location>
</feature>
<sequence length="141" mass="14391">SLEVSRLLGGVQAPLEEQQPHSHSSAPEPLPHHAAQEDPAVALATEEALLRDAASISRQVGDLPTTFGLPTTDGGLPTADGGLPTTGGGLPTTFGLPTAEEEELCGLTHGSGCVVSAMRRRMGRLVTGSIREGGGVPVTPR</sequence>
<dbReference type="EMBL" id="JAAPAO010002859">
    <property type="protein sequence ID" value="KAF4647088.1"/>
    <property type="molecule type" value="Genomic_DNA"/>
</dbReference>
<organism evidence="2 3">
    <name type="scientific">Perkinsus chesapeaki</name>
    <name type="common">Clam parasite</name>
    <name type="synonym">Perkinsus andrewsi</name>
    <dbReference type="NCBI Taxonomy" id="330153"/>
    <lineage>
        <taxon>Eukaryota</taxon>
        <taxon>Sar</taxon>
        <taxon>Alveolata</taxon>
        <taxon>Perkinsozoa</taxon>
        <taxon>Perkinsea</taxon>
        <taxon>Perkinsida</taxon>
        <taxon>Perkinsidae</taxon>
        <taxon>Perkinsus</taxon>
    </lineage>
</organism>
<feature type="compositionally biased region" description="Low complexity" evidence="1">
    <location>
        <begin position="70"/>
        <end position="83"/>
    </location>
</feature>
<accession>A0A7J6KIY7</accession>
<reference evidence="2 3" key="1">
    <citation type="submission" date="2020-04" db="EMBL/GenBank/DDBJ databases">
        <title>Perkinsus chesapeaki whole genome sequence.</title>
        <authorList>
            <person name="Bogema D.R."/>
        </authorList>
    </citation>
    <scope>NUCLEOTIDE SEQUENCE [LARGE SCALE GENOMIC DNA]</scope>
    <source>
        <strain evidence="2">ATCC PRA-425</strain>
    </source>
</reference>